<dbReference type="Proteomes" id="UP001139347">
    <property type="component" value="Unassembled WGS sequence"/>
</dbReference>
<evidence type="ECO:0000313" key="5">
    <source>
        <dbReference type="EMBL" id="MCJ8013360.1"/>
    </source>
</evidence>
<keyword evidence="2" id="KW-1133">Transmembrane helix</keyword>
<dbReference type="Pfam" id="PF09922">
    <property type="entry name" value="LiaF-like_C"/>
    <property type="match status" value="1"/>
</dbReference>
<dbReference type="InterPro" id="IPR047793">
    <property type="entry name" value="LiaF_C"/>
</dbReference>
<protein>
    <submittedName>
        <fullName evidence="5">Cell wall-active antibiotics response protein LiaF</fullName>
    </submittedName>
</protein>
<feature type="region of interest" description="Disordered" evidence="1">
    <location>
        <begin position="114"/>
        <end position="139"/>
    </location>
</feature>
<dbReference type="RefSeq" id="WP_244726658.1">
    <property type="nucleotide sequence ID" value="NZ_JALIRP010000006.1"/>
</dbReference>
<gene>
    <name evidence="5" type="primary">liaF</name>
    <name evidence="5" type="ORF">MUG84_16645</name>
</gene>
<feature type="domain" description="LiaF transmembrane" evidence="4">
    <location>
        <begin position="11"/>
        <end position="112"/>
    </location>
</feature>
<feature type="transmembrane region" description="Helical" evidence="2">
    <location>
        <begin position="61"/>
        <end position="77"/>
    </location>
</feature>
<feature type="transmembrane region" description="Helical" evidence="2">
    <location>
        <begin position="34"/>
        <end position="52"/>
    </location>
</feature>
<feature type="domain" description="Cell wall-active antibiotics response LiaF-like C-terminal" evidence="3">
    <location>
        <begin position="251"/>
        <end position="365"/>
    </location>
</feature>
<evidence type="ECO:0000256" key="2">
    <source>
        <dbReference type="SAM" id="Phobius"/>
    </source>
</evidence>
<keyword evidence="2" id="KW-0812">Transmembrane</keyword>
<feature type="compositionally biased region" description="Basic and acidic residues" evidence="1">
    <location>
        <begin position="160"/>
        <end position="170"/>
    </location>
</feature>
<evidence type="ECO:0000259" key="3">
    <source>
        <dbReference type="Pfam" id="PF09922"/>
    </source>
</evidence>
<dbReference type="InterPro" id="IPR054331">
    <property type="entry name" value="LiaF_TM"/>
</dbReference>
<accession>A0A9X1WSZ3</accession>
<organism evidence="5 6">
    <name type="scientific">Paenibacillus mangrovi</name>
    <dbReference type="NCBI Taxonomy" id="2931978"/>
    <lineage>
        <taxon>Bacteria</taxon>
        <taxon>Bacillati</taxon>
        <taxon>Bacillota</taxon>
        <taxon>Bacilli</taxon>
        <taxon>Bacillales</taxon>
        <taxon>Paenibacillaceae</taxon>
        <taxon>Paenibacillus</taxon>
    </lineage>
</organism>
<evidence type="ECO:0000256" key="1">
    <source>
        <dbReference type="SAM" id="MobiDB-lite"/>
    </source>
</evidence>
<reference evidence="5" key="1">
    <citation type="submission" date="2022-04" db="EMBL/GenBank/DDBJ databases">
        <title>Paenibacillus mangrovi sp. nov., a novel endophytic bacterium isolated from bark of Kandelia candel.</title>
        <authorList>
            <person name="Tuo L."/>
        </authorList>
    </citation>
    <scope>NUCLEOTIDE SEQUENCE</scope>
    <source>
        <strain evidence="5">KQZ6P-2</strain>
    </source>
</reference>
<feature type="transmembrane region" description="Helical" evidence="2">
    <location>
        <begin position="89"/>
        <end position="108"/>
    </location>
</feature>
<evidence type="ECO:0000313" key="6">
    <source>
        <dbReference type="Proteomes" id="UP001139347"/>
    </source>
</evidence>
<feature type="compositionally biased region" description="Basic and acidic residues" evidence="1">
    <location>
        <begin position="114"/>
        <end position="123"/>
    </location>
</feature>
<comment type="caution">
    <text evidence="5">The sequence shown here is derived from an EMBL/GenBank/DDBJ whole genome shotgun (WGS) entry which is preliminary data.</text>
</comment>
<feature type="transmembrane region" description="Helical" evidence="2">
    <location>
        <begin position="7"/>
        <end position="28"/>
    </location>
</feature>
<name>A0A9X1WSZ3_9BACL</name>
<dbReference type="AlphaFoldDB" id="A0A9X1WSZ3"/>
<evidence type="ECO:0000259" key="4">
    <source>
        <dbReference type="Pfam" id="PF22570"/>
    </source>
</evidence>
<sequence>MMKKRWLDRLFGGVVLIGIGVIFLLNQLGVIDVSLGYIIGHYWPVILIILGAKELLKGRKSFVGAAFLLLIGTYFLGRNEGWDWISPGSFFKIIIPALLIIAGLYVIFKPHDRTPPPRPHGGDDQPAFTPEPPEPEDLTANSTLDQQFEEKFGIPYTERNQSEHKGPHVEIDDDDDDDFDMDDTDDDDIKDRYKHYKKRYKQQKKYHQQMRHQMRHQMRQERRHGHSEWDGGHHEFHGGHPDGGKINRSAFIGDIHLGRDYFELKPTNLSQFIGDTVLDLTNAHIPYGETKINISAFIGDIKVYVPDDTDLGISVNSSSFIGDMSVLNESRSGFMSSFQTKTPFYKEARKKIRINISAFIGDIKVNKVG</sequence>
<proteinExistence type="predicted"/>
<dbReference type="NCBIfam" id="NF040535">
    <property type="entry name" value="LiaF_C_term"/>
    <property type="match status" value="1"/>
</dbReference>
<dbReference type="InterPro" id="IPR024425">
    <property type="entry name" value="LiaF-like_C"/>
</dbReference>
<feature type="region of interest" description="Disordered" evidence="1">
    <location>
        <begin position="157"/>
        <end position="188"/>
    </location>
</feature>
<keyword evidence="2" id="KW-0472">Membrane</keyword>
<keyword evidence="6" id="KW-1185">Reference proteome</keyword>
<dbReference type="Pfam" id="PF22570">
    <property type="entry name" value="LiaF-TM"/>
    <property type="match status" value="1"/>
</dbReference>
<feature type="compositionally biased region" description="Acidic residues" evidence="1">
    <location>
        <begin position="171"/>
        <end position="188"/>
    </location>
</feature>
<dbReference type="EMBL" id="JALIRP010000006">
    <property type="protein sequence ID" value="MCJ8013360.1"/>
    <property type="molecule type" value="Genomic_DNA"/>
</dbReference>